<dbReference type="PANTHER" id="PTHR38765:SF1">
    <property type="entry name" value="DUF484 DOMAIN-CONTAINING PROTEIN"/>
    <property type="match status" value="1"/>
</dbReference>
<dbReference type="AlphaFoldDB" id="A0A3B0Z730"/>
<sequence>MTSQANANPATAQEPDAEQVTRYLAHHPEFFENQADLVAELRLSHASGSAVSLIERQVQVLREQNEGLKDRLLALVDVARDNDRLSDRVHRMTLDLLATDSAVALTDTLEDRLRNEFNADAVSLFLTDIDDGLQRECGVLKLEIDDALKALFGPAFRENKPQCGRLDSEQNEFLFREQAHAIESAAVIPLGHHARVGLLAIGSREANRFNNGMGTLFLSHLGELLLALLKQKGLG</sequence>
<protein>
    <recommendedName>
        <fullName evidence="2">DUF484 domain-containing protein</fullName>
    </recommendedName>
</protein>
<evidence type="ECO:0000313" key="1">
    <source>
        <dbReference type="EMBL" id="VAW82059.1"/>
    </source>
</evidence>
<dbReference type="PANTHER" id="PTHR38765">
    <property type="entry name" value="DUF484 DOMAIN-CONTAINING PROTEIN"/>
    <property type="match status" value="1"/>
</dbReference>
<dbReference type="Gene3D" id="3.30.450.40">
    <property type="match status" value="1"/>
</dbReference>
<reference evidence="1" key="1">
    <citation type="submission" date="2018-06" db="EMBL/GenBank/DDBJ databases">
        <authorList>
            <person name="Zhirakovskaya E."/>
        </authorList>
    </citation>
    <scope>NUCLEOTIDE SEQUENCE</scope>
</reference>
<gene>
    <name evidence="1" type="ORF">MNBD_GAMMA14-2471</name>
</gene>
<proteinExistence type="predicted"/>
<evidence type="ECO:0008006" key="2">
    <source>
        <dbReference type="Google" id="ProtNLM"/>
    </source>
</evidence>
<dbReference type="InterPro" id="IPR007435">
    <property type="entry name" value="DUF484"/>
</dbReference>
<dbReference type="InterPro" id="IPR029016">
    <property type="entry name" value="GAF-like_dom_sf"/>
</dbReference>
<organism evidence="1">
    <name type="scientific">hydrothermal vent metagenome</name>
    <dbReference type="NCBI Taxonomy" id="652676"/>
    <lineage>
        <taxon>unclassified sequences</taxon>
        <taxon>metagenomes</taxon>
        <taxon>ecological metagenomes</taxon>
    </lineage>
</organism>
<name>A0A3B0Z730_9ZZZZ</name>
<dbReference type="SUPFAM" id="SSF55781">
    <property type="entry name" value="GAF domain-like"/>
    <property type="match status" value="1"/>
</dbReference>
<dbReference type="Pfam" id="PF04340">
    <property type="entry name" value="DUF484"/>
    <property type="match status" value="1"/>
</dbReference>
<accession>A0A3B0Z730</accession>
<dbReference type="EMBL" id="UOFM01000444">
    <property type="protein sequence ID" value="VAW82059.1"/>
    <property type="molecule type" value="Genomic_DNA"/>
</dbReference>